<name>D7A9H3_ANCN5</name>
<feature type="domain" description="Thioredoxin" evidence="6">
    <location>
        <begin position="101"/>
        <end position="257"/>
    </location>
</feature>
<dbReference type="SUPFAM" id="SSF52833">
    <property type="entry name" value="Thioredoxin-like"/>
    <property type="match status" value="1"/>
</dbReference>
<dbReference type="NCBIfam" id="NF047696">
    <property type="entry name" value="ThlDiSintTplARhiz"/>
    <property type="match status" value="1"/>
</dbReference>
<feature type="transmembrane region" description="Helical" evidence="5">
    <location>
        <begin position="23"/>
        <end position="45"/>
    </location>
</feature>
<evidence type="ECO:0000256" key="1">
    <source>
        <dbReference type="ARBA" id="ARBA00004196"/>
    </source>
</evidence>
<evidence type="ECO:0000313" key="8">
    <source>
        <dbReference type="Proteomes" id="UP000006633"/>
    </source>
</evidence>
<dbReference type="PANTHER" id="PTHR43110:SF1">
    <property type="entry name" value="THIOL PEROXIDASE"/>
    <property type="match status" value="1"/>
</dbReference>
<dbReference type="InterPro" id="IPR036249">
    <property type="entry name" value="Thioredoxin-like_sf"/>
</dbReference>
<dbReference type="EMBL" id="CP002026">
    <property type="protein sequence ID" value="ADH90735.1"/>
    <property type="molecule type" value="Genomic_DNA"/>
</dbReference>
<organism evidence="7 8">
    <name type="scientific">Ancylobacter novellus (strain ATCC 8093 / DSM 506 / JCM 20403 / CCM 1077 / IAM 12100 / NBRC 12443 / NCIMB 10456)</name>
    <name type="common">Starkeya novella</name>
    <dbReference type="NCBI Taxonomy" id="639283"/>
    <lineage>
        <taxon>Bacteria</taxon>
        <taxon>Pseudomonadati</taxon>
        <taxon>Pseudomonadota</taxon>
        <taxon>Alphaproteobacteria</taxon>
        <taxon>Hyphomicrobiales</taxon>
        <taxon>Xanthobacteraceae</taxon>
        <taxon>Ancylobacter</taxon>
    </lineage>
</organism>
<keyword evidence="8" id="KW-1185">Reference proteome</keyword>
<evidence type="ECO:0000256" key="3">
    <source>
        <dbReference type="ARBA" id="ARBA00023157"/>
    </source>
</evidence>
<keyword evidence="4" id="KW-0676">Redox-active center</keyword>
<dbReference type="GO" id="GO:0030313">
    <property type="term" value="C:cell envelope"/>
    <property type="evidence" value="ECO:0007669"/>
    <property type="project" value="UniProtKB-SubCell"/>
</dbReference>
<dbReference type="GO" id="GO:0015036">
    <property type="term" value="F:disulfide oxidoreductase activity"/>
    <property type="evidence" value="ECO:0007669"/>
    <property type="project" value="UniProtKB-ARBA"/>
</dbReference>
<keyword evidence="5" id="KW-0472">Membrane</keyword>
<dbReference type="PROSITE" id="PS00194">
    <property type="entry name" value="THIOREDOXIN_1"/>
    <property type="match status" value="1"/>
</dbReference>
<evidence type="ECO:0000256" key="4">
    <source>
        <dbReference type="ARBA" id="ARBA00023284"/>
    </source>
</evidence>
<dbReference type="GO" id="GO:0017004">
    <property type="term" value="P:cytochrome complex assembly"/>
    <property type="evidence" value="ECO:0007669"/>
    <property type="project" value="UniProtKB-KW"/>
</dbReference>
<dbReference type="InterPro" id="IPR050455">
    <property type="entry name" value="Tpx_Peroxidase_subfamily"/>
</dbReference>
<dbReference type="HOGENOM" id="CLU_042529_11_0_5"/>
<dbReference type="InterPro" id="IPR013740">
    <property type="entry name" value="Redoxin"/>
</dbReference>
<protein>
    <submittedName>
        <fullName evidence="7">Redoxin domain protein</fullName>
    </submittedName>
</protein>
<dbReference type="InterPro" id="IPR013766">
    <property type="entry name" value="Thioredoxin_domain"/>
</dbReference>
<dbReference type="InterPro" id="IPR017937">
    <property type="entry name" value="Thioredoxin_CS"/>
</dbReference>
<dbReference type="Gene3D" id="3.40.30.10">
    <property type="entry name" value="Glutaredoxin"/>
    <property type="match status" value="1"/>
</dbReference>
<evidence type="ECO:0000259" key="6">
    <source>
        <dbReference type="PROSITE" id="PS51352"/>
    </source>
</evidence>
<keyword evidence="5" id="KW-1133">Transmembrane helix</keyword>
<comment type="subcellular location">
    <subcellularLocation>
        <location evidence="1">Cell envelope</location>
    </subcellularLocation>
</comment>
<keyword evidence="3" id="KW-1015">Disulfide bond</keyword>
<dbReference type="AlphaFoldDB" id="D7A9H3"/>
<dbReference type="Pfam" id="PF08534">
    <property type="entry name" value="Redoxin"/>
    <property type="match status" value="1"/>
</dbReference>
<keyword evidence="5" id="KW-0812">Transmembrane</keyword>
<evidence type="ECO:0000313" key="7">
    <source>
        <dbReference type="EMBL" id="ADH90735.1"/>
    </source>
</evidence>
<keyword evidence="2" id="KW-0201">Cytochrome c-type biogenesis</keyword>
<dbReference type="RefSeq" id="WP_013168236.1">
    <property type="nucleotide sequence ID" value="NC_014217.1"/>
</dbReference>
<proteinExistence type="predicted"/>
<accession>D7A9H3</accession>
<reference evidence="7 8" key="1">
    <citation type="journal article" date="2012" name="Stand. Genomic Sci.">
        <title>Complete genome sequence of the facultatively chemolithoautotrophic and methylotrophic alpha Proteobacterium Starkeya novella type strain (ATCC 8093(T)).</title>
        <authorList>
            <person name="Kappler U."/>
            <person name="Davenport K."/>
            <person name="Beatson S."/>
            <person name="Lucas S."/>
            <person name="Lapidus A."/>
            <person name="Copeland A."/>
            <person name="Berry K.W."/>
            <person name="Glavina Del Rio T."/>
            <person name="Hammon N."/>
            <person name="Dalin E."/>
            <person name="Tice H."/>
            <person name="Pitluck S."/>
            <person name="Richardson P."/>
            <person name="Bruce D."/>
            <person name="Goodwin L.A."/>
            <person name="Han C."/>
            <person name="Tapia R."/>
            <person name="Detter J.C."/>
            <person name="Chang Y.J."/>
            <person name="Jeffries C.D."/>
            <person name="Land M."/>
            <person name="Hauser L."/>
            <person name="Kyrpides N.C."/>
            <person name="Goker M."/>
            <person name="Ivanova N."/>
            <person name="Klenk H.P."/>
            <person name="Woyke T."/>
        </authorList>
    </citation>
    <scope>NUCLEOTIDE SEQUENCE [LARGE SCALE GENOMIC DNA]</scope>
    <source>
        <strain evidence="8">ATCC 8093 / DSM 506 / JCM 20403 / CCM 1077 / IAM 12100 / NBRC 12443 / NCIMB 10456</strain>
    </source>
</reference>
<evidence type="ECO:0000256" key="2">
    <source>
        <dbReference type="ARBA" id="ARBA00022748"/>
    </source>
</evidence>
<dbReference type="PANTHER" id="PTHR43110">
    <property type="entry name" value="THIOL PEROXIDASE"/>
    <property type="match status" value="1"/>
</dbReference>
<dbReference type="KEGG" id="sno:Snov_3461"/>
<dbReference type="Proteomes" id="UP000006633">
    <property type="component" value="Chromosome"/>
</dbReference>
<sequence>MTERPEDAPEPDNPGPARSGGRFALVVAAAVILGAIAGLAGVYGIGGGTRNAIATLPPPVAGDAGTTATAAGADAACTAATDTAKRIAGLAKGELAAFAPTEKPTRIPDLAFLDPEGKPVKLSQVGGDGLKLVNIWATWCVPCREEMPALDELQATLGTKGGATPGFEVVAINMDTRDPAKPKAFMDETGIKNLALYTDPKGETFQELRAVGRGFGLPTTMLIDAKGCEIGHIAGPAEWASPDAFALLRAALAEGGATQ</sequence>
<dbReference type="CDD" id="cd02966">
    <property type="entry name" value="TlpA_like_family"/>
    <property type="match status" value="1"/>
</dbReference>
<gene>
    <name evidence="7" type="ordered locus">Snov_3461</name>
</gene>
<dbReference type="PROSITE" id="PS51352">
    <property type="entry name" value="THIOREDOXIN_2"/>
    <property type="match status" value="1"/>
</dbReference>
<evidence type="ECO:0000256" key="5">
    <source>
        <dbReference type="SAM" id="Phobius"/>
    </source>
</evidence>
<dbReference type="STRING" id="639283.Snov_3461"/>
<dbReference type="eggNOG" id="COG0526">
    <property type="taxonomic scope" value="Bacteria"/>
</dbReference>